<gene>
    <name evidence="1" type="ORF">HDID_LOCUS11004</name>
</gene>
<organism evidence="3">
    <name type="scientific">Hymenolepis diminuta</name>
    <name type="common">Rat tapeworm</name>
    <dbReference type="NCBI Taxonomy" id="6216"/>
    <lineage>
        <taxon>Eukaryota</taxon>
        <taxon>Metazoa</taxon>
        <taxon>Spiralia</taxon>
        <taxon>Lophotrochozoa</taxon>
        <taxon>Platyhelminthes</taxon>
        <taxon>Cestoda</taxon>
        <taxon>Eucestoda</taxon>
        <taxon>Cyclophyllidea</taxon>
        <taxon>Hymenolepididae</taxon>
        <taxon>Hymenolepis</taxon>
    </lineage>
</organism>
<dbReference type="WBParaSite" id="HDID_0001100701-mRNA-1">
    <property type="protein sequence ID" value="HDID_0001100701-mRNA-1"/>
    <property type="gene ID" value="HDID_0001100701"/>
</dbReference>
<dbReference type="AlphaFoldDB" id="A0A0R3SZ11"/>
<name>A0A0R3SZ11_HYMDI</name>
<proteinExistence type="predicted"/>
<accession>A0A0R3SZ11</accession>
<dbReference type="Proteomes" id="UP000274504">
    <property type="component" value="Unassembled WGS sequence"/>
</dbReference>
<evidence type="ECO:0000313" key="2">
    <source>
        <dbReference type="Proteomes" id="UP000274504"/>
    </source>
</evidence>
<evidence type="ECO:0000313" key="3">
    <source>
        <dbReference type="WBParaSite" id="HDID_0001100701-mRNA-1"/>
    </source>
</evidence>
<reference evidence="1 2" key="2">
    <citation type="submission" date="2018-11" db="EMBL/GenBank/DDBJ databases">
        <authorList>
            <consortium name="Pathogen Informatics"/>
        </authorList>
    </citation>
    <scope>NUCLEOTIDE SEQUENCE [LARGE SCALE GENOMIC DNA]</scope>
</reference>
<dbReference type="EMBL" id="UYSG01012280">
    <property type="protein sequence ID" value="VDL64557.1"/>
    <property type="molecule type" value="Genomic_DNA"/>
</dbReference>
<reference evidence="3" key="1">
    <citation type="submission" date="2017-02" db="UniProtKB">
        <authorList>
            <consortium name="WormBaseParasite"/>
        </authorList>
    </citation>
    <scope>IDENTIFICATION</scope>
</reference>
<sequence length="111" mass="12744">MFDFLTPKKFPRTENLHQADCLSPLIDNQPVKNEETVAASVLFERDVQHILVESIRNTPVSVVDIRREAEKDAVLQRAAKDPIRQDSVLCPQTETQWTMSISWLHVDFEGL</sequence>
<dbReference type="OrthoDB" id="6263243at2759"/>
<evidence type="ECO:0000313" key="1">
    <source>
        <dbReference type="EMBL" id="VDL64557.1"/>
    </source>
</evidence>
<protein>
    <submittedName>
        <fullName evidence="1 3">Uncharacterized protein</fullName>
    </submittedName>
</protein>